<gene>
    <name evidence="1" type="ORF">X474_18825</name>
</gene>
<reference evidence="1 2" key="1">
    <citation type="submission" date="2013-11" db="EMBL/GenBank/DDBJ databases">
        <title>Metagenomic analysis of a methanogenic consortium involved in long chain n-alkane degradation.</title>
        <authorList>
            <person name="Davidova I.A."/>
            <person name="Callaghan A.V."/>
            <person name="Wawrik B."/>
            <person name="Pruitt S."/>
            <person name="Marks C."/>
            <person name="Duncan K.E."/>
            <person name="Suflita J.M."/>
        </authorList>
    </citation>
    <scope>NUCLEOTIDE SEQUENCE [LARGE SCALE GENOMIC DNA]</scope>
    <source>
        <strain evidence="1 2">SPR</strain>
    </source>
</reference>
<protein>
    <submittedName>
        <fullName evidence="1">Uncharacterized protein</fullName>
    </submittedName>
</protein>
<evidence type="ECO:0000313" key="2">
    <source>
        <dbReference type="Proteomes" id="UP000032233"/>
    </source>
</evidence>
<dbReference type="EMBL" id="AZAC01000031">
    <property type="protein sequence ID" value="KIX12479.1"/>
    <property type="molecule type" value="Genomic_DNA"/>
</dbReference>
<dbReference type="InParanoid" id="A0A0D2J2T9"/>
<dbReference type="RefSeq" id="WP_044350589.1">
    <property type="nucleotide sequence ID" value="NZ_AZAC01000031.1"/>
</dbReference>
<dbReference type="AlphaFoldDB" id="A0A0D2J2T9"/>
<keyword evidence="2" id="KW-1185">Reference proteome</keyword>
<organism evidence="1 2">
    <name type="scientific">Dethiosulfatarculus sandiegensis</name>
    <dbReference type="NCBI Taxonomy" id="1429043"/>
    <lineage>
        <taxon>Bacteria</taxon>
        <taxon>Pseudomonadati</taxon>
        <taxon>Thermodesulfobacteriota</taxon>
        <taxon>Desulfarculia</taxon>
        <taxon>Desulfarculales</taxon>
        <taxon>Desulfarculaceae</taxon>
        <taxon>Dethiosulfatarculus</taxon>
    </lineage>
</organism>
<dbReference type="Proteomes" id="UP000032233">
    <property type="component" value="Unassembled WGS sequence"/>
</dbReference>
<accession>A0A0D2J2T9</accession>
<evidence type="ECO:0000313" key="1">
    <source>
        <dbReference type="EMBL" id="KIX12479.1"/>
    </source>
</evidence>
<comment type="caution">
    <text evidence="1">The sequence shown here is derived from an EMBL/GenBank/DDBJ whole genome shotgun (WGS) entry which is preliminary data.</text>
</comment>
<dbReference type="STRING" id="1429043.X474_18825"/>
<sequence length="472" mass="52335">MEKNNLLNVGRYYEEIFSMIKAENINVHHRPQGMELNGNGKRNEKNKDQLEQRMNPVFGFMDTWSLVLHYPELVNGQKAVSTYKVDVDKNENDVNGIEFVQQTVDLSYGQSKQNMADFLTGASLLIGQKEMLGFATEMRNNADVLLEKYKGKEDQLAKVIAGAVQGLSSNGPSLVVGGVTGAAASSTGAGAVLAPIAPLLAQAFYDTMADVGKGYHEALKNGADNATAKKLAFCNGEKSLTEMVFNNLISNAVVRKLNLSAANKELLKDFITDRMKVIEQTTYDYFINPNEKISQLDFYDRMTGFCKNTLKGLVDPKGLPGIGVRKIISNRIQKKESRAFEAKKFDPHNVESSKNDLATNYLSDQKIKSRNITEVSPSKIDHNQKNIMGTSDTAWADSMSGGLLSLPSNSMNYWDREISNSNLAFNPRLIEAKMKSILYNTQGLNSSTENLTTFNGNLKPFDIFNSKKNKNQ</sequence>
<proteinExistence type="predicted"/>
<name>A0A0D2J2T9_9BACT</name>